<evidence type="ECO:0000313" key="1">
    <source>
        <dbReference type="EMBL" id="GIF83888.1"/>
    </source>
</evidence>
<keyword evidence="2" id="KW-1185">Reference proteome</keyword>
<reference evidence="1 2" key="1">
    <citation type="submission" date="2021-01" db="EMBL/GenBank/DDBJ databases">
        <title>Whole genome shotgun sequence of Catellatospora bangladeshensis NBRC 107357.</title>
        <authorList>
            <person name="Komaki H."/>
            <person name="Tamura T."/>
        </authorList>
    </citation>
    <scope>NUCLEOTIDE SEQUENCE [LARGE SCALE GENOMIC DNA]</scope>
    <source>
        <strain evidence="1 2">NBRC 107357</strain>
    </source>
</reference>
<dbReference type="Proteomes" id="UP000601223">
    <property type="component" value="Unassembled WGS sequence"/>
</dbReference>
<proteinExistence type="predicted"/>
<name>A0A8J3JNM7_9ACTN</name>
<dbReference type="EMBL" id="BONF01000032">
    <property type="protein sequence ID" value="GIF83888.1"/>
    <property type="molecule type" value="Genomic_DNA"/>
</dbReference>
<protein>
    <submittedName>
        <fullName evidence="1">Uncharacterized protein</fullName>
    </submittedName>
</protein>
<accession>A0A8J3JNM7</accession>
<sequence>MSATLIADLPRQAAPAGADPLQRALAQAPLGAYPLLEAAFAWQELRPSGWHRPGTAAVAHTSSAPAATRLASLLSTLTWANVVHTERDGLRVEVPAGSYNRITRALTGAWRSRTRLLAATPAAADARQAALGLWRMALLTGGVEARPGRLTVRAGSQAAAQALVAAAARLGLEAVTEGPREGTQVVRVAGPQVHQLLSEATGVR</sequence>
<organism evidence="1 2">
    <name type="scientific">Catellatospora bangladeshensis</name>
    <dbReference type="NCBI Taxonomy" id="310355"/>
    <lineage>
        <taxon>Bacteria</taxon>
        <taxon>Bacillati</taxon>
        <taxon>Actinomycetota</taxon>
        <taxon>Actinomycetes</taxon>
        <taxon>Micromonosporales</taxon>
        <taxon>Micromonosporaceae</taxon>
        <taxon>Catellatospora</taxon>
    </lineage>
</organism>
<comment type="caution">
    <text evidence="1">The sequence shown here is derived from an EMBL/GenBank/DDBJ whole genome shotgun (WGS) entry which is preliminary data.</text>
</comment>
<gene>
    <name evidence="1" type="ORF">Cba03nite_52370</name>
</gene>
<evidence type="ECO:0000313" key="2">
    <source>
        <dbReference type="Proteomes" id="UP000601223"/>
    </source>
</evidence>
<dbReference type="RefSeq" id="WP_203751303.1">
    <property type="nucleotide sequence ID" value="NZ_BONF01000032.1"/>
</dbReference>
<dbReference type="AlphaFoldDB" id="A0A8J3JNM7"/>